<dbReference type="RefSeq" id="WP_169930459.1">
    <property type="nucleotide sequence ID" value="NZ_PIPR01000001.1"/>
</dbReference>
<keyword evidence="2" id="KW-1185">Reference proteome</keyword>
<organism evidence="1 2">
    <name type="scientific">Pseudidiomarina aestuarii</name>
    <dbReference type="NCBI Taxonomy" id="624146"/>
    <lineage>
        <taxon>Bacteria</taxon>
        <taxon>Pseudomonadati</taxon>
        <taxon>Pseudomonadota</taxon>
        <taxon>Gammaproteobacteria</taxon>
        <taxon>Alteromonadales</taxon>
        <taxon>Idiomarinaceae</taxon>
        <taxon>Pseudidiomarina</taxon>
    </lineage>
</organism>
<accession>A0A7Z6ZUU0</accession>
<evidence type="ECO:0000313" key="2">
    <source>
        <dbReference type="Proteomes" id="UP000287766"/>
    </source>
</evidence>
<dbReference type="AlphaFoldDB" id="A0A7Z6ZUU0"/>
<reference evidence="2" key="1">
    <citation type="journal article" date="2018" name="Front. Microbiol.">
        <title>Genome-Based Analysis Reveals the Taxonomy and Diversity of the Family Idiomarinaceae.</title>
        <authorList>
            <person name="Liu Y."/>
            <person name="Lai Q."/>
            <person name="Shao Z."/>
        </authorList>
    </citation>
    <scope>NUCLEOTIDE SEQUENCE [LARGE SCALE GENOMIC DNA]</scope>
    <source>
        <strain evidence="2">KYW314</strain>
    </source>
</reference>
<name>A0A7Z6ZUU0_9GAMM</name>
<dbReference type="Pfam" id="PF12514">
    <property type="entry name" value="DUF3718"/>
    <property type="match status" value="1"/>
</dbReference>
<gene>
    <name evidence="1" type="ORF">CWE22_06095</name>
</gene>
<evidence type="ECO:0000313" key="1">
    <source>
        <dbReference type="EMBL" id="RUO41726.1"/>
    </source>
</evidence>
<comment type="caution">
    <text evidence="1">The sequence shown here is derived from an EMBL/GenBank/DDBJ whole genome shotgun (WGS) entry which is preliminary data.</text>
</comment>
<dbReference type="Proteomes" id="UP000287766">
    <property type="component" value="Unassembled WGS sequence"/>
</dbReference>
<dbReference type="EMBL" id="PIPR01000001">
    <property type="protein sequence ID" value="RUO41726.1"/>
    <property type="molecule type" value="Genomic_DNA"/>
</dbReference>
<sequence length="164" mass="18674">MMKWLIRITLSIIIGSSGYHIPSQAQQLGVQNVSADTALAICSFIRTNDTRALKQKLQYERKRLRDIYTSVRCNNLSLIQFALRHNAHDVGRFLAISANPDSVMQAGDMEWAKLNNLLDTPTGNVLRERMTCVRKSRVNGAEESCSQLFRNNDSRTENTLSFRR</sequence>
<evidence type="ECO:0008006" key="3">
    <source>
        <dbReference type="Google" id="ProtNLM"/>
    </source>
</evidence>
<dbReference type="InterPro" id="IPR022193">
    <property type="entry name" value="DUF3718"/>
</dbReference>
<proteinExistence type="predicted"/>
<protein>
    <recommendedName>
        <fullName evidence="3">DUF3718 domain-containing protein</fullName>
    </recommendedName>
</protein>